<dbReference type="InterPro" id="IPR008928">
    <property type="entry name" value="6-hairpin_glycosidase_sf"/>
</dbReference>
<proteinExistence type="predicted"/>
<protein>
    <recommendedName>
        <fullName evidence="1">Thioredoxin domain-containing protein</fullName>
    </recommendedName>
</protein>
<dbReference type="AlphaFoldDB" id="A0A8D5U3Z3"/>
<dbReference type="EMBL" id="AP024597">
    <property type="protein sequence ID" value="BCU68817.1"/>
    <property type="molecule type" value="Genomic_DNA"/>
</dbReference>
<sequence>MIFSDWSPRFRGEHEMKVLLTVTSWCELCDKQITELKKIEEEFRDVEFVLIDADERPDIAIRYTPQIYPSISVITDRGIIGGSYGLIESEKLRELISTSIYLLGGKGKLIKPPEVEKKLPAFSEEYVFRDILRRCEGYFDWISGGFEREPKFVSPEVLKLFLKFNDFYHQSMVSITLDNAIDYLWDNGFYLFSKSIDWKEPYKVKMSDFNASMVMILLDAYKTIKDDKYLDYAIKTGEFLKSMTRDDGLIMNGVAFDKVDTRPFMHVNALVLEAFYTLGDYEDYSERAKLLLELLSRSGNHRVDNPESPLYLFDIAHLLRALTLAREDSLTRKVSSILGHYYGGGGYYDVTLEFAEREGIGRFKFIYDNSVLAEALINLGRVDDARKIILDILPSYVYYSYFNQAQFALVLGEILGKFNN</sequence>
<dbReference type="CDD" id="cd02947">
    <property type="entry name" value="TRX_family"/>
    <property type="match status" value="1"/>
</dbReference>
<dbReference type="SUPFAM" id="SSF48208">
    <property type="entry name" value="Six-hairpin glycosidases"/>
    <property type="match status" value="1"/>
</dbReference>
<dbReference type="Proteomes" id="UP000825123">
    <property type="component" value="Chromosome"/>
</dbReference>
<evidence type="ECO:0000313" key="3">
    <source>
        <dbReference type="Proteomes" id="UP000825123"/>
    </source>
</evidence>
<feature type="domain" description="Thioredoxin" evidence="1">
    <location>
        <begin position="18"/>
        <end position="96"/>
    </location>
</feature>
<accession>A0A8D5U3Z3</accession>
<dbReference type="Pfam" id="PF00085">
    <property type="entry name" value="Thioredoxin"/>
    <property type="match status" value="1"/>
</dbReference>
<dbReference type="GeneID" id="66161864"/>
<evidence type="ECO:0000259" key="1">
    <source>
        <dbReference type="Pfam" id="PF00085"/>
    </source>
</evidence>
<gene>
    <name evidence="2" type="ORF">KN1_01140</name>
</gene>
<organism evidence="2 3">
    <name type="scientific">Stygiolobus caldivivus</name>
    <dbReference type="NCBI Taxonomy" id="2824673"/>
    <lineage>
        <taxon>Archaea</taxon>
        <taxon>Thermoproteota</taxon>
        <taxon>Thermoprotei</taxon>
        <taxon>Sulfolobales</taxon>
        <taxon>Sulfolobaceae</taxon>
        <taxon>Stygiolobus</taxon>
    </lineage>
</organism>
<dbReference type="InterPro" id="IPR036249">
    <property type="entry name" value="Thioredoxin-like_sf"/>
</dbReference>
<dbReference type="Gene3D" id="3.40.30.10">
    <property type="entry name" value="Glutaredoxin"/>
    <property type="match status" value="1"/>
</dbReference>
<dbReference type="InterPro" id="IPR013766">
    <property type="entry name" value="Thioredoxin_domain"/>
</dbReference>
<dbReference type="SUPFAM" id="SSF52833">
    <property type="entry name" value="Thioredoxin-like"/>
    <property type="match status" value="1"/>
</dbReference>
<dbReference type="KEGG" id="csty:KN1_01140"/>
<name>A0A8D5U3Z3_9CREN</name>
<reference evidence="2 3" key="1">
    <citation type="submission" date="2021-04" db="EMBL/GenBank/DDBJ databases">
        <title>Complete genome sequence of Stygiolobus sp. KN-1.</title>
        <authorList>
            <person name="Nakamura K."/>
            <person name="Sakai H."/>
            <person name="Kurosawa N."/>
        </authorList>
    </citation>
    <scope>NUCLEOTIDE SEQUENCE [LARGE SCALE GENOMIC DNA]</scope>
    <source>
        <strain evidence="2 3">KN-1</strain>
    </source>
</reference>
<evidence type="ECO:0000313" key="2">
    <source>
        <dbReference type="EMBL" id="BCU68817.1"/>
    </source>
</evidence>
<keyword evidence="3" id="KW-1185">Reference proteome</keyword>
<dbReference type="RefSeq" id="WP_221288696.1">
    <property type="nucleotide sequence ID" value="NZ_AP024597.1"/>
</dbReference>
<dbReference type="GO" id="GO:0005975">
    <property type="term" value="P:carbohydrate metabolic process"/>
    <property type="evidence" value="ECO:0007669"/>
    <property type="project" value="InterPro"/>
</dbReference>